<organism evidence="1 2">
    <name type="scientific">Candidatus Intestinimonas pullistercoris</name>
    <dbReference type="NCBI Taxonomy" id="2838623"/>
    <lineage>
        <taxon>Bacteria</taxon>
        <taxon>Bacillati</taxon>
        <taxon>Bacillota</taxon>
        <taxon>Clostridia</taxon>
        <taxon>Eubacteriales</taxon>
        <taxon>Intestinimonas</taxon>
    </lineage>
</organism>
<reference evidence="1" key="1">
    <citation type="journal article" date="2021" name="PeerJ">
        <title>Extensive microbial diversity within the chicken gut microbiome revealed by metagenomics and culture.</title>
        <authorList>
            <person name="Gilroy R."/>
            <person name="Ravi A."/>
            <person name="Getino M."/>
            <person name="Pursley I."/>
            <person name="Horton D.L."/>
            <person name="Alikhan N.F."/>
            <person name="Baker D."/>
            <person name="Gharbi K."/>
            <person name="Hall N."/>
            <person name="Watson M."/>
            <person name="Adriaenssens E.M."/>
            <person name="Foster-Nyarko E."/>
            <person name="Jarju S."/>
            <person name="Secka A."/>
            <person name="Antonio M."/>
            <person name="Oren A."/>
            <person name="Chaudhuri R.R."/>
            <person name="La Ragione R."/>
            <person name="Hildebrand F."/>
            <person name="Pallen M.J."/>
        </authorList>
    </citation>
    <scope>NUCLEOTIDE SEQUENCE</scope>
    <source>
        <strain evidence="1">CHK186-1790</strain>
    </source>
</reference>
<comment type="caution">
    <text evidence="1">The sequence shown here is derived from an EMBL/GenBank/DDBJ whole genome shotgun (WGS) entry which is preliminary data.</text>
</comment>
<reference evidence="1" key="2">
    <citation type="submission" date="2021-04" db="EMBL/GenBank/DDBJ databases">
        <authorList>
            <person name="Gilroy R."/>
        </authorList>
    </citation>
    <scope>NUCLEOTIDE SEQUENCE</scope>
    <source>
        <strain evidence="1">CHK186-1790</strain>
    </source>
</reference>
<dbReference type="EMBL" id="DWWJ01000028">
    <property type="protein sequence ID" value="HJC40238.1"/>
    <property type="molecule type" value="Genomic_DNA"/>
</dbReference>
<name>A0A9D2NZC0_9FIRM</name>
<dbReference type="AlphaFoldDB" id="A0A9D2NZC0"/>
<evidence type="ECO:0000313" key="2">
    <source>
        <dbReference type="Proteomes" id="UP000823882"/>
    </source>
</evidence>
<evidence type="ECO:0000313" key="1">
    <source>
        <dbReference type="EMBL" id="HJC40238.1"/>
    </source>
</evidence>
<proteinExistence type="predicted"/>
<gene>
    <name evidence="1" type="ORF">H9701_01615</name>
</gene>
<accession>A0A9D2NZC0</accession>
<dbReference type="Proteomes" id="UP000823882">
    <property type="component" value="Unassembled WGS sequence"/>
</dbReference>
<sequence>MTRMTLEIYLPAAERTFDVQVSADARLGQVAELAAKALSGLSGGLYEGGEAPAFCDRATGELLDINMPVWELGLRNSSRLMLI</sequence>
<protein>
    <submittedName>
        <fullName evidence="1">Uncharacterized protein</fullName>
    </submittedName>
</protein>